<sequence length="123" mass="13837">MDEDYHWQCHEYGTQPIPNYNYCFKVILEGATGTIIATCLSPETDEWAGSCLELMNETEDINPARIPQKLRALKITTRIFQIHFGSGSKKSKPKFVVDTATNIVPLLLPAPLPTYQMSGLHLL</sequence>
<organism evidence="1 2">
    <name type="scientific">Artemisia annua</name>
    <name type="common">Sweet wormwood</name>
    <dbReference type="NCBI Taxonomy" id="35608"/>
    <lineage>
        <taxon>Eukaryota</taxon>
        <taxon>Viridiplantae</taxon>
        <taxon>Streptophyta</taxon>
        <taxon>Embryophyta</taxon>
        <taxon>Tracheophyta</taxon>
        <taxon>Spermatophyta</taxon>
        <taxon>Magnoliopsida</taxon>
        <taxon>eudicotyledons</taxon>
        <taxon>Gunneridae</taxon>
        <taxon>Pentapetalae</taxon>
        <taxon>asterids</taxon>
        <taxon>campanulids</taxon>
        <taxon>Asterales</taxon>
        <taxon>Asteraceae</taxon>
        <taxon>Asteroideae</taxon>
        <taxon>Anthemideae</taxon>
        <taxon>Artemisiinae</taxon>
        <taxon>Artemisia</taxon>
    </lineage>
</organism>
<dbReference type="EMBL" id="PKPP01008560">
    <property type="protein sequence ID" value="PWA50380.1"/>
    <property type="molecule type" value="Genomic_DNA"/>
</dbReference>
<proteinExistence type="predicted"/>
<evidence type="ECO:0000313" key="2">
    <source>
        <dbReference type="Proteomes" id="UP000245207"/>
    </source>
</evidence>
<dbReference type="InterPro" id="IPR012340">
    <property type="entry name" value="NA-bd_OB-fold"/>
</dbReference>
<comment type="caution">
    <text evidence="1">The sequence shown here is derived from an EMBL/GenBank/DDBJ whole genome shotgun (WGS) entry which is preliminary data.</text>
</comment>
<name>A0A2U1LMZ5_ARTAN</name>
<evidence type="ECO:0000313" key="1">
    <source>
        <dbReference type="EMBL" id="PWA50380.1"/>
    </source>
</evidence>
<reference evidence="1 2" key="1">
    <citation type="journal article" date="2018" name="Mol. Plant">
        <title>The genome of Artemisia annua provides insight into the evolution of Asteraceae family and artemisinin biosynthesis.</title>
        <authorList>
            <person name="Shen Q."/>
            <person name="Zhang L."/>
            <person name="Liao Z."/>
            <person name="Wang S."/>
            <person name="Yan T."/>
            <person name="Shi P."/>
            <person name="Liu M."/>
            <person name="Fu X."/>
            <person name="Pan Q."/>
            <person name="Wang Y."/>
            <person name="Lv Z."/>
            <person name="Lu X."/>
            <person name="Zhang F."/>
            <person name="Jiang W."/>
            <person name="Ma Y."/>
            <person name="Chen M."/>
            <person name="Hao X."/>
            <person name="Li L."/>
            <person name="Tang Y."/>
            <person name="Lv G."/>
            <person name="Zhou Y."/>
            <person name="Sun X."/>
            <person name="Brodelius P.E."/>
            <person name="Rose J.K.C."/>
            <person name="Tang K."/>
        </authorList>
    </citation>
    <scope>NUCLEOTIDE SEQUENCE [LARGE SCALE GENOMIC DNA]</scope>
    <source>
        <strain evidence="2">cv. Huhao1</strain>
        <tissue evidence="1">Leaf</tissue>
    </source>
</reference>
<keyword evidence="2" id="KW-1185">Reference proteome</keyword>
<protein>
    <submittedName>
        <fullName evidence="1">Uncharacterized protein</fullName>
    </submittedName>
</protein>
<accession>A0A2U1LMZ5</accession>
<gene>
    <name evidence="1" type="ORF">CTI12_AA272400</name>
</gene>
<dbReference type="Gene3D" id="2.40.50.140">
    <property type="entry name" value="Nucleic acid-binding proteins"/>
    <property type="match status" value="1"/>
</dbReference>
<dbReference type="Proteomes" id="UP000245207">
    <property type="component" value="Unassembled WGS sequence"/>
</dbReference>
<dbReference type="AlphaFoldDB" id="A0A2U1LMZ5"/>